<keyword evidence="2" id="KW-1185">Reference proteome</keyword>
<gene>
    <name evidence="1" type="ORF">TRICI_006446</name>
</gene>
<proteinExistence type="predicted"/>
<dbReference type="EMBL" id="SWFS01000535">
    <property type="protein sequence ID" value="KAA8898863.1"/>
    <property type="molecule type" value="Genomic_DNA"/>
</dbReference>
<evidence type="ECO:0000313" key="2">
    <source>
        <dbReference type="Proteomes" id="UP000761534"/>
    </source>
</evidence>
<organism evidence="1 2">
    <name type="scientific">Trichomonascus ciferrii</name>
    <dbReference type="NCBI Taxonomy" id="44093"/>
    <lineage>
        <taxon>Eukaryota</taxon>
        <taxon>Fungi</taxon>
        <taxon>Dikarya</taxon>
        <taxon>Ascomycota</taxon>
        <taxon>Saccharomycotina</taxon>
        <taxon>Dipodascomycetes</taxon>
        <taxon>Dipodascales</taxon>
        <taxon>Trichomonascaceae</taxon>
        <taxon>Trichomonascus</taxon>
        <taxon>Trichomonascus ciferrii complex</taxon>
    </lineage>
</organism>
<dbReference type="Proteomes" id="UP000761534">
    <property type="component" value="Unassembled WGS sequence"/>
</dbReference>
<reference evidence="1" key="1">
    <citation type="journal article" date="2019" name="G3 (Bethesda)">
        <title>Genome Assemblies of Two Rare Opportunistic Yeast Pathogens: Diutina rugosa (syn. Candida rugosa) and Trichomonascus ciferrii (syn. Candida ciferrii).</title>
        <authorList>
            <person name="Mixao V."/>
            <person name="Saus E."/>
            <person name="Hansen A.P."/>
            <person name="Lass-Florl C."/>
            <person name="Gabaldon T."/>
        </authorList>
    </citation>
    <scope>NUCLEOTIDE SEQUENCE</scope>
    <source>
        <strain evidence="1">CBS 4856</strain>
    </source>
</reference>
<accession>A0A642UH32</accession>
<sequence>MERVRDKITTFRKRWKSAVNDTGEKLVYYSVSIIIQTQNSALANAIVRESKVMPNSILAAAKSWRARVRHVQAPVYSFWTGMTINGIEQPPFNPCDTLFQPGHFTDLFNETPTLSTFQNTPKETATPIYGISNDPQNPQAQPIQGIIDPSTQLSITTTKWIQWFTLSEMDTQLNLVRAVYKMNHNYRYSVPYKNPEEERNIMQGYVNNCVTHQHEDFKAFYLRYHLDDP</sequence>
<comment type="caution">
    <text evidence="1">The sequence shown here is derived from an EMBL/GenBank/DDBJ whole genome shotgun (WGS) entry which is preliminary data.</text>
</comment>
<dbReference type="VEuPathDB" id="FungiDB:TRICI_006446"/>
<evidence type="ECO:0000313" key="1">
    <source>
        <dbReference type="EMBL" id="KAA8898863.1"/>
    </source>
</evidence>
<name>A0A642UH32_9ASCO</name>
<protein>
    <submittedName>
        <fullName evidence="1">Uncharacterized protein</fullName>
    </submittedName>
</protein>
<dbReference type="AlphaFoldDB" id="A0A642UH32"/>